<feature type="compositionally biased region" description="Low complexity" evidence="5">
    <location>
        <begin position="112"/>
        <end position="133"/>
    </location>
</feature>
<keyword evidence="3" id="KW-0547">Nucleotide-binding</keyword>
<dbReference type="PROSITE" id="PS51421">
    <property type="entry name" value="RAS"/>
    <property type="match status" value="1"/>
</dbReference>
<dbReference type="SMART" id="SM00174">
    <property type="entry name" value="RHO"/>
    <property type="match status" value="1"/>
</dbReference>
<evidence type="ECO:0000313" key="6">
    <source>
        <dbReference type="EMBL" id="KAK1921705.1"/>
    </source>
</evidence>
<feature type="compositionally biased region" description="Basic residues" evidence="5">
    <location>
        <begin position="221"/>
        <end position="232"/>
    </location>
</feature>
<dbReference type="GO" id="GO:0007165">
    <property type="term" value="P:signal transduction"/>
    <property type="evidence" value="ECO:0007669"/>
    <property type="project" value="InterPro"/>
</dbReference>
<dbReference type="SMART" id="SM00173">
    <property type="entry name" value="RAS"/>
    <property type="match status" value="1"/>
</dbReference>
<dbReference type="PROSITE" id="PS51420">
    <property type="entry name" value="RHO"/>
    <property type="match status" value="1"/>
</dbReference>
<accession>A0AAD9CWB1</accession>
<dbReference type="InterPro" id="IPR027417">
    <property type="entry name" value="P-loop_NTPase"/>
</dbReference>
<dbReference type="GO" id="GO:0003924">
    <property type="term" value="F:GTPase activity"/>
    <property type="evidence" value="ECO:0007669"/>
    <property type="project" value="InterPro"/>
</dbReference>
<dbReference type="InterPro" id="IPR020849">
    <property type="entry name" value="Small_GTPase_Ras-type"/>
</dbReference>
<dbReference type="FunFam" id="3.40.50.300:FF:000654">
    <property type="entry name" value="Small g-protein ras2"/>
    <property type="match status" value="1"/>
</dbReference>
<dbReference type="Pfam" id="PF00071">
    <property type="entry name" value="Ras"/>
    <property type="match status" value="2"/>
</dbReference>
<dbReference type="PANTHER" id="PTHR24070">
    <property type="entry name" value="RAS, DI-RAS, AND RHEB FAMILY MEMBERS OF SMALL GTPASE SUPERFAMILY"/>
    <property type="match status" value="1"/>
</dbReference>
<keyword evidence="7" id="KW-1185">Reference proteome</keyword>
<sequence length="232" mass="25706">MPAPRMLYKITVLGDGGVGKTALTVQFTMSSFVETYDPTIEDCYRKQWVVDDQPCLLEVLDTAGQEEYTALRDQWIRDGEGFLVVYSISNRSTFDRVERIIERVYRVKEESAPSSPTSPSSPYSPYPSHNSPYDGMQPGYPSPARHRIPIVIVGNKRDMYNAREVSTDEGRMLAQRLGCEFYETSAKQNANVENAFKSVVRGIKVAKSGGSVSASGGGTNGRKKNKKGCVVL</sequence>
<dbReference type="PROSITE" id="PS51419">
    <property type="entry name" value="RAB"/>
    <property type="match status" value="1"/>
</dbReference>
<name>A0AAD9CWB1_PAPLA</name>
<evidence type="ECO:0000256" key="4">
    <source>
        <dbReference type="ARBA" id="ARBA00023134"/>
    </source>
</evidence>
<dbReference type="InterPro" id="IPR005225">
    <property type="entry name" value="Small_GTP-bd"/>
</dbReference>
<comment type="caution">
    <text evidence="6">The sequence shown here is derived from an EMBL/GenBank/DDBJ whole genome shotgun (WGS) entry which is preliminary data.</text>
</comment>
<dbReference type="SMART" id="SM00175">
    <property type="entry name" value="RAB"/>
    <property type="match status" value="1"/>
</dbReference>
<protein>
    <submittedName>
        <fullName evidence="6">P-loop containing nucleoside triphosphate hydrolase protein</fullName>
    </submittedName>
</protein>
<evidence type="ECO:0000256" key="3">
    <source>
        <dbReference type="ARBA" id="ARBA00022741"/>
    </source>
</evidence>
<evidence type="ECO:0000313" key="7">
    <source>
        <dbReference type="Proteomes" id="UP001182556"/>
    </source>
</evidence>
<dbReference type="Proteomes" id="UP001182556">
    <property type="component" value="Unassembled WGS sequence"/>
</dbReference>
<dbReference type="InterPro" id="IPR001806">
    <property type="entry name" value="Small_GTPase"/>
</dbReference>
<evidence type="ECO:0000256" key="5">
    <source>
        <dbReference type="SAM" id="MobiDB-lite"/>
    </source>
</evidence>
<gene>
    <name evidence="6" type="ORF">DB88DRAFT_77039</name>
</gene>
<organism evidence="6 7">
    <name type="scientific">Papiliotrema laurentii</name>
    <name type="common">Cryptococcus laurentii</name>
    <dbReference type="NCBI Taxonomy" id="5418"/>
    <lineage>
        <taxon>Eukaryota</taxon>
        <taxon>Fungi</taxon>
        <taxon>Dikarya</taxon>
        <taxon>Basidiomycota</taxon>
        <taxon>Agaricomycotina</taxon>
        <taxon>Tremellomycetes</taxon>
        <taxon>Tremellales</taxon>
        <taxon>Rhynchogastremaceae</taxon>
        <taxon>Papiliotrema</taxon>
    </lineage>
</organism>
<feature type="region of interest" description="Disordered" evidence="5">
    <location>
        <begin position="108"/>
        <end position="140"/>
    </location>
</feature>
<comment type="subcellular location">
    <subcellularLocation>
        <location evidence="1">Cell membrane</location>
        <topology evidence="1">Lipid-anchor</topology>
        <orientation evidence="1">Cytoplasmic side</orientation>
    </subcellularLocation>
</comment>
<dbReference type="Gene3D" id="3.40.50.300">
    <property type="entry name" value="P-loop containing nucleotide triphosphate hydrolases"/>
    <property type="match status" value="2"/>
</dbReference>
<dbReference type="SUPFAM" id="SSF52540">
    <property type="entry name" value="P-loop containing nucleoside triphosphate hydrolases"/>
    <property type="match status" value="1"/>
</dbReference>
<dbReference type="AlphaFoldDB" id="A0AAD9CWB1"/>
<dbReference type="PRINTS" id="PR00449">
    <property type="entry name" value="RASTRNSFRMNG"/>
</dbReference>
<keyword evidence="4" id="KW-0342">GTP-binding</keyword>
<dbReference type="GO" id="GO:0005886">
    <property type="term" value="C:plasma membrane"/>
    <property type="evidence" value="ECO:0007669"/>
    <property type="project" value="UniProtKB-SubCell"/>
</dbReference>
<reference evidence="6" key="1">
    <citation type="submission" date="2023-02" db="EMBL/GenBank/DDBJ databases">
        <title>Identification and recombinant expression of a fungal hydrolase from Papiliotrema laurentii that hydrolyzes apple cutin and clears colloidal polyester polyurethane.</title>
        <authorList>
            <consortium name="DOE Joint Genome Institute"/>
            <person name="Roman V.A."/>
            <person name="Bojanowski C."/>
            <person name="Crable B.R."/>
            <person name="Wagner D.N."/>
            <person name="Hung C.S."/>
            <person name="Nadeau L.J."/>
            <person name="Schratz L."/>
            <person name="Haridas S."/>
            <person name="Pangilinan J."/>
            <person name="Lipzen A."/>
            <person name="Na H."/>
            <person name="Yan M."/>
            <person name="Ng V."/>
            <person name="Grigoriev I.V."/>
            <person name="Spatafora J.W."/>
            <person name="Barlow D."/>
            <person name="Biffinger J."/>
            <person name="Kelley-Loughnane N."/>
            <person name="Varaljay V.A."/>
            <person name="Crookes-Goodson W.J."/>
        </authorList>
    </citation>
    <scope>NUCLEOTIDE SEQUENCE</scope>
    <source>
        <strain evidence="6">5307AH</strain>
    </source>
</reference>
<proteinExistence type="inferred from homology"/>
<dbReference type="EMBL" id="JAODAN010000010">
    <property type="protein sequence ID" value="KAK1921705.1"/>
    <property type="molecule type" value="Genomic_DNA"/>
</dbReference>
<feature type="region of interest" description="Disordered" evidence="5">
    <location>
        <begin position="209"/>
        <end position="232"/>
    </location>
</feature>
<evidence type="ECO:0000256" key="2">
    <source>
        <dbReference type="ARBA" id="ARBA00008344"/>
    </source>
</evidence>
<dbReference type="NCBIfam" id="TIGR00231">
    <property type="entry name" value="small_GTP"/>
    <property type="match status" value="1"/>
</dbReference>
<evidence type="ECO:0000256" key="1">
    <source>
        <dbReference type="ARBA" id="ARBA00004342"/>
    </source>
</evidence>
<dbReference type="GO" id="GO:0005525">
    <property type="term" value="F:GTP binding"/>
    <property type="evidence" value="ECO:0007669"/>
    <property type="project" value="UniProtKB-KW"/>
</dbReference>
<keyword evidence="6" id="KW-0378">Hydrolase</keyword>
<comment type="similarity">
    <text evidence="2">Belongs to the small GTPase superfamily. Ras family.</text>
</comment>